<feature type="binding site" evidence="19">
    <location>
        <begin position="208"/>
        <end position="209"/>
    </location>
    <ligand>
        <name>ATP</name>
        <dbReference type="ChEBI" id="CHEBI:30616"/>
    </ligand>
</feature>
<dbReference type="InterPro" id="IPR049961">
    <property type="entry name" value="ThiI_N"/>
</dbReference>
<dbReference type="EMBL" id="JXKH01000001">
    <property type="protein sequence ID" value="OJG20178.1"/>
    <property type="molecule type" value="Genomic_DNA"/>
</dbReference>
<dbReference type="GO" id="GO:0052837">
    <property type="term" value="P:thiazole biosynthetic process"/>
    <property type="evidence" value="ECO:0007669"/>
    <property type="project" value="TreeGrafter"/>
</dbReference>
<comment type="subcellular location">
    <subcellularLocation>
        <location evidence="1 19">Cytoplasm</location>
    </subcellularLocation>
</comment>
<keyword evidence="8 19" id="KW-0694">RNA-binding</keyword>
<dbReference type="GO" id="GO:0009228">
    <property type="term" value="P:thiamine biosynthetic process"/>
    <property type="evidence" value="ECO:0007669"/>
    <property type="project" value="UniProtKB-KW"/>
</dbReference>
<dbReference type="Gene3D" id="3.40.50.620">
    <property type="entry name" value="HUPs"/>
    <property type="match status" value="1"/>
</dbReference>
<comment type="caution">
    <text evidence="21">The sequence shown here is derived from an EMBL/GenBank/DDBJ whole genome shotgun (WGS) entry which is preliminary data.</text>
</comment>
<evidence type="ECO:0000256" key="12">
    <source>
        <dbReference type="ARBA" id="ARBA00058382"/>
    </source>
</evidence>
<keyword evidence="4 19" id="KW-0820">tRNA-binding</keyword>
<reference evidence="21 22" key="1">
    <citation type="submission" date="2014-12" db="EMBL/GenBank/DDBJ databases">
        <title>Draft genome sequences of 29 type strains of Enterococci.</title>
        <authorList>
            <person name="Zhong Z."/>
            <person name="Sun Z."/>
            <person name="Liu W."/>
            <person name="Zhang W."/>
            <person name="Zhang H."/>
        </authorList>
    </citation>
    <scope>NUCLEOTIDE SEQUENCE [LARGE SCALE GENOMIC DNA]</scope>
    <source>
        <strain evidence="21 22">DSM 17029</strain>
    </source>
</reference>
<comment type="function">
    <text evidence="12 19">Catalyzes the ATP-dependent transfer of a sulfur to tRNA to produce 4-thiouridine in position 8 of tRNAs, which functions as a near-UV photosensor. Also catalyzes the transfer of sulfur to the sulfur carrier protein ThiS, forming ThiS-thiocarboxylate. This is a step in the synthesis of thiazole, in the thiamine biosynthesis pathway. The sulfur is donated as persulfide by IscS.</text>
</comment>
<dbReference type="GO" id="GO:0140741">
    <property type="term" value="F:tRNA-uracil-4 sulfurtransferase activity"/>
    <property type="evidence" value="ECO:0007669"/>
    <property type="project" value="UniProtKB-EC"/>
</dbReference>
<evidence type="ECO:0000256" key="18">
    <source>
        <dbReference type="ARBA" id="ARBA00080570"/>
    </source>
</evidence>
<evidence type="ECO:0000256" key="8">
    <source>
        <dbReference type="ARBA" id="ARBA00022884"/>
    </source>
</evidence>
<evidence type="ECO:0000256" key="15">
    <source>
        <dbReference type="ARBA" id="ARBA00071867"/>
    </source>
</evidence>
<dbReference type="HAMAP" id="MF_00021">
    <property type="entry name" value="ThiI"/>
    <property type="match status" value="1"/>
</dbReference>
<dbReference type="GO" id="GO:0009229">
    <property type="term" value="P:thiamine diphosphate biosynthetic process"/>
    <property type="evidence" value="ECO:0007669"/>
    <property type="project" value="UniProtKB-UniRule"/>
</dbReference>
<dbReference type="InterPro" id="IPR054173">
    <property type="entry name" value="ThiI_fer"/>
</dbReference>
<keyword evidence="22" id="KW-1185">Reference proteome</keyword>
<accession>A0A1L8RKB3</accession>
<sequence>MNYSEIMVRYGELSTKGKNRRVFINQLAQNVKRTLAAFPDIKIHADRDRMHLLLNGSDSQAVMPLLQKVFGIQNFSPSIRVEKELESIKEIALALVKERYQTGMTFKITAKRSDHNFELDTHGLNLLLGNAVVDTFPGIQAQMRKPDIDLRVEIRLDGAYLSCETLKGAGGLPVGTSGRGMLMLSGGIDSPVAGYLAMKRGVEIEAVHFASPPYTSEQALQKAKDLTEKLAPYAGSIQFIEVPFTEIQEEIKKSVPEGYWMTITRRFMLRLTDLIREQRKGLVIINGESLGQVASQTLPSMVAINEVTATPIIRPVVTMDKTEIIEIAEEIDTFQLAIQPFEDCCTIFAPPQPKTRPKLEKVLAYEERLDVVGMIERSLAGLKIEEVKVGKKEAEFADFF</sequence>
<dbReference type="AlphaFoldDB" id="A0A1L8RKB3"/>
<dbReference type="Pfam" id="PF02926">
    <property type="entry name" value="THUMP"/>
    <property type="match status" value="1"/>
</dbReference>
<dbReference type="GO" id="GO:0004810">
    <property type="term" value="F:CCA tRNA nucleotidyltransferase activity"/>
    <property type="evidence" value="ECO:0007669"/>
    <property type="project" value="InterPro"/>
</dbReference>
<feature type="binding site" evidence="19">
    <location>
        <position position="287"/>
    </location>
    <ligand>
        <name>ATP</name>
        <dbReference type="ChEBI" id="CHEBI:30616"/>
    </ligand>
</feature>
<feature type="binding site" evidence="19">
    <location>
        <position position="296"/>
    </location>
    <ligand>
        <name>ATP</name>
        <dbReference type="ChEBI" id="CHEBI:30616"/>
    </ligand>
</feature>
<evidence type="ECO:0000256" key="1">
    <source>
        <dbReference type="ARBA" id="ARBA00004496"/>
    </source>
</evidence>
<dbReference type="PROSITE" id="PS51165">
    <property type="entry name" value="THUMP"/>
    <property type="match status" value="1"/>
</dbReference>
<dbReference type="GO" id="GO:0005524">
    <property type="term" value="F:ATP binding"/>
    <property type="evidence" value="ECO:0007669"/>
    <property type="project" value="UniProtKB-UniRule"/>
</dbReference>
<dbReference type="GO" id="GO:0005829">
    <property type="term" value="C:cytosol"/>
    <property type="evidence" value="ECO:0007669"/>
    <property type="project" value="TreeGrafter"/>
</dbReference>
<evidence type="ECO:0000256" key="17">
    <source>
        <dbReference type="ARBA" id="ARBA00077849"/>
    </source>
</evidence>
<keyword evidence="9 19" id="KW-0784">Thiamine biosynthesis</keyword>
<evidence type="ECO:0000256" key="4">
    <source>
        <dbReference type="ARBA" id="ARBA00022555"/>
    </source>
</evidence>
<feature type="binding site" evidence="19">
    <location>
        <begin position="183"/>
        <end position="184"/>
    </location>
    <ligand>
        <name>ATP</name>
        <dbReference type="ChEBI" id="CHEBI:30616"/>
    </ligand>
</feature>
<comment type="similarity">
    <text evidence="13 19">Belongs to the ThiI family.</text>
</comment>
<evidence type="ECO:0000256" key="11">
    <source>
        <dbReference type="ARBA" id="ARBA00052330"/>
    </source>
</evidence>
<dbReference type="EC" id="2.8.1.4" evidence="14 19"/>
<keyword evidence="6 19" id="KW-0547">Nucleotide-binding</keyword>
<dbReference type="GO" id="GO:0000049">
    <property type="term" value="F:tRNA binding"/>
    <property type="evidence" value="ECO:0007669"/>
    <property type="project" value="UniProtKB-UniRule"/>
</dbReference>
<proteinExistence type="inferred from homology"/>
<dbReference type="FunFam" id="3.40.50.620:FF:000053">
    <property type="entry name" value="Probable tRNA sulfurtransferase"/>
    <property type="match status" value="1"/>
</dbReference>
<keyword evidence="3 19" id="KW-0963">Cytoplasm</keyword>
<dbReference type="Pfam" id="PF22025">
    <property type="entry name" value="ThiI_fer"/>
    <property type="match status" value="1"/>
</dbReference>
<dbReference type="UniPathway" id="UPA00060"/>
<dbReference type="CDD" id="cd01712">
    <property type="entry name" value="PPase_ThiI"/>
    <property type="match status" value="1"/>
</dbReference>
<comment type="pathway">
    <text evidence="2 19">Cofactor biosynthesis; thiamine diphosphate biosynthesis.</text>
</comment>
<evidence type="ECO:0000313" key="22">
    <source>
        <dbReference type="Proteomes" id="UP000181884"/>
    </source>
</evidence>
<dbReference type="STRING" id="214095.RU97_GL000411"/>
<dbReference type="CDD" id="cd11716">
    <property type="entry name" value="THUMP_ThiI"/>
    <property type="match status" value="1"/>
</dbReference>
<feature type="domain" description="THUMP" evidence="20">
    <location>
        <begin position="60"/>
        <end position="165"/>
    </location>
</feature>
<evidence type="ECO:0000313" key="21">
    <source>
        <dbReference type="EMBL" id="OJG20178.1"/>
    </source>
</evidence>
<evidence type="ECO:0000256" key="14">
    <source>
        <dbReference type="ARBA" id="ARBA00066827"/>
    </source>
</evidence>
<dbReference type="Gene3D" id="3.30.2130.30">
    <property type="match status" value="1"/>
</dbReference>
<keyword evidence="5 19" id="KW-0808">Transferase</keyword>
<dbReference type="InterPro" id="IPR014729">
    <property type="entry name" value="Rossmann-like_a/b/a_fold"/>
</dbReference>
<dbReference type="SMART" id="SM00981">
    <property type="entry name" value="THUMP"/>
    <property type="match status" value="1"/>
</dbReference>
<evidence type="ECO:0000256" key="7">
    <source>
        <dbReference type="ARBA" id="ARBA00022840"/>
    </source>
</evidence>
<dbReference type="InterPro" id="IPR003720">
    <property type="entry name" value="tRNA_STrfase"/>
</dbReference>
<dbReference type="SUPFAM" id="SSF52402">
    <property type="entry name" value="Adenine nucleotide alpha hydrolases-like"/>
    <property type="match status" value="1"/>
</dbReference>
<dbReference type="Pfam" id="PF02568">
    <property type="entry name" value="ThiI"/>
    <property type="match status" value="1"/>
</dbReference>
<organism evidence="21 22">
    <name type="scientific">Enterococcus canis</name>
    <dbReference type="NCBI Taxonomy" id="214095"/>
    <lineage>
        <taxon>Bacteria</taxon>
        <taxon>Bacillati</taxon>
        <taxon>Bacillota</taxon>
        <taxon>Bacilli</taxon>
        <taxon>Lactobacillales</taxon>
        <taxon>Enterococcaceae</taxon>
        <taxon>Enterococcus</taxon>
    </lineage>
</organism>
<dbReference type="NCBIfam" id="TIGR00342">
    <property type="entry name" value="tRNA uracil 4-sulfurtransferase ThiI"/>
    <property type="match status" value="1"/>
</dbReference>
<dbReference type="PANTHER" id="PTHR43209">
    <property type="entry name" value="TRNA SULFURTRANSFERASE"/>
    <property type="match status" value="1"/>
</dbReference>
<evidence type="ECO:0000256" key="5">
    <source>
        <dbReference type="ARBA" id="ARBA00022679"/>
    </source>
</evidence>
<dbReference type="Proteomes" id="UP000181884">
    <property type="component" value="Unassembled WGS sequence"/>
</dbReference>
<evidence type="ECO:0000256" key="9">
    <source>
        <dbReference type="ARBA" id="ARBA00022977"/>
    </source>
</evidence>
<feature type="binding site" evidence="19">
    <location>
        <position position="265"/>
    </location>
    <ligand>
        <name>ATP</name>
        <dbReference type="ChEBI" id="CHEBI:30616"/>
    </ligand>
</feature>
<dbReference type="RefSeq" id="WP_067392327.1">
    <property type="nucleotide sequence ID" value="NZ_JXKH01000001.1"/>
</dbReference>
<dbReference type="GO" id="GO:0002937">
    <property type="term" value="P:tRNA 4-thiouridine biosynthesis"/>
    <property type="evidence" value="ECO:0007669"/>
    <property type="project" value="TreeGrafter"/>
</dbReference>
<gene>
    <name evidence="19" type="primary">thiI</name>
    <name evidence="21" type="ORF">RU97_GL000411</name>
</gene>
<evidence type="ECO:0000256" key="16">
    <source>
        <dbReference type="ARBA" id="ARBA00075337"/>
    </source>
</evidence>
<evidence type="ECO:0000256" key="19">
    <source>
        <dbReference type="HAMAP-Rule" id="MF_00021"/>
    </source>
</evidence>
<evidence type="ECO:0000256" key="3">
    <source>
        <dbReference type="ARBA" id="ARBA00022490"/>
    </source>
</evidence>
<dbReference type="InterPro" id="IPR050102">
    <property type="entry name" value="tRNA_sulfurtransferase_ThiI"/>
</dbReference>
<evidence type="ECO:0000256" key="6">
    <source>
        <dbReference type="ARBA" id="ARBA00022741"/>
    </source>
</evidence>
<evidence type="ECO:0000256" key="13">
    <source>
        <dbReference type="ARBA" id="ARBA00061472"/>
    </source>
</evidence>
<comment type="catalytic activity">
    <reaction evidence="11 19">
        <text>[ThiS sulfur-carrier protein]-C-terminal Gly-Gly-AMP + S-sulfanyl-L-cysteinyl-[cysteine desulfurase] + AH2 = [ThiS sulfur-carrier protein]-C-terminal-Gly-aminoethanethioate + L-cysteinyl-[cysteine desulfurase] + A + AMP + 2 H(+)</text>
        <dbReference type="Rhea" id="RHEA:43340"/>
        <dbReference type="Rhea" id="RHEA-COMP:12157"/>
        <dbReference type="Rhea" id="RHEA-COMP:12158"/>
        <dbReference type="Rhea" id="RHEA-COMP:12910"/>
        <dbReference type="Rhea" id="RHEA-COMP:19908"/>
        <dbReference type="ChEBI" id="CHEBI:13193"/>
        <dbReference type="ChEBI" id="CHEBI:15378"/>
        <dbReference type="ChEBI" id="CHEBI:17499"/>
        <dbReference type="ChEBI" id="CHEBI:29950"/>
        <dbReference type="ChEBI" id="CHEBI:61963"/>
        <dbReference type="ChEBI" id="CHEBI:90618"/>
        <dbReference type="ChEBI" id="CHEBI:232372"/>
        <dbReference type="ChEBI" id="CHEBI:456215"/>
    </reaction>
</comment>
<evidence type="ECO:0000256" key="10">
    <source>
        <dbReference type="ARBA" id="ARBA00050570"/>
    </source>
</evidence>
<evidence type="ECO:0000256" key="2">
    <source>
        <dbReference type="ARBA" id="ARBA00004948"/>
    </source>
</evidence>
<evidence type="ECO:0000259" key="20">
    <source>
        <dbReference type="PROSITE" id="PS51165"/>
    </source>
</evidence>
<dbReference type="SUPFAM" id="SSF143437">
    <property type="entry name" value="THUMP domain-like"/>
    <property type="match status" value="1"/>
</dbReference>
<name>A0A1L8RKB3_9ENTE</name>
<keyword evidence="7 19" id="KW-0067">ATP-binding</keyword>
<dbReference type="InterPro" id="IPR004114">
    <property type="entry name" value="THUMP_dom"/>
</dbReference>
<dbReference type="PANTHER" id="PTHR43209:SF1">
    <property type="entry name" value="TRNA SULFURTRANSFERASE"/>
    <property type="match status" value="1"/>
</dbReference>
<comment type="catalytic activity">
    <reaction evidence="10 19">
        <text>[ThiI sulfur-carrier protein]-S-sulfanyl-L-cysteine + a uridine in tRNA + 2 reduced [2Fe-2S]-[ferredoxin] + ATP + H(+) = [ThiI sulfur-carrier protein]-L-cysteine + a 4-thiouridine in tRNA + 2 oxidized [2Fe-2S]-[ferredoxin] + AMP + diphosphate</text>
        <dbReference type="Rhea" id="RHEA:24176"/>
        <dbReference type="Rhea" id="RHEA-COMP:10000"/>
        <dbReference type="Rhea" id="RHEA-COMP:10001"/>
        <dbReference type="Rhea" id="RHEA-COMP:13337"/>
        <dbReference type="Rhea" id="RHEA-COMP:13338"/>
        <dbReference type="Rhea" id="RHEA-COMP:13339"/>
        <dbReference type="Rhea" id="RHEA-COMP:13340"/>
        <dbReference type="ChEBI" id="CHEBI:15378"/>
        <dbReference type="ChEBI" id="CHEBI:29950"/>
        <dbReference type="ChEBI" id="CHEBI:30616"/>
        <dbReference type="ChEBI" id="CHEBI:33019"/>
        <dbReference type="ChEBI" id="CHEBI:33737"/>
        <dbReference type="ChEBI" id="CHEBI:33738"/>
        <dbReference type="ChEBI" id="CHEBI:61963"/>
        <dbReference type="ChEBI" id="CHEBI:65315"/>
        <dbReference type="ChEBI" id="CHEBI:136798"/>
        <dbReference type="ChEBI" id="CHEBI:456215"/>
        <dbReference type="EC" id="2.8.1.4"/>
    </reaction>
</comment>
<protein>
    <recommendedName>
        <fullName evidence="15 19">Probable tRNA sulfurtransferase</fullName>
        <ecNumber evidence="14 19">2.8.1.4</ecNumber>
    </recommendedName>
    <alternativeName>
        <fullName evidence="16 19">Sulfur carrier protein ThiS sulfurtransferase</fullName>
    </alternativeName>
    <alternativeName>
        <fullName evidence="17 19">Thiamine biosynthesis protein ThiI</fullName>
    </alternativeName>
    <alternativeName>
        <fullName evidence="18 19">tRNA 4-thiouridine synthase</fullName>
    </alternativeName>
</protein>
<dbReference type="InterPro" id="IPR020536">
    <property type="entry name" value="ThiI_AANH"/>
</dbReference>
<dbReference type="InterPro" id="IPR049962">
    <property type="entry name" value="THUMP_ThiI"/>
</dbReference>